<dbReference type="GO" id="GO:0005524">
    <property type="term" value="F:ATP binding"/>
    <property type="evidence" value="ECO:0007669"/>
    <property type="project" value="InterPro"/>
</dbReference>
<dbReference type="SMART" id="SM00853">
    <property type="entry name" value="MutL_C"/>
    <property type="match status" value="1"/>
</dbReference>
<dbReference type="GO" id="GO:0006298">
    <property type="term" value="P:mismatch repair"/>
    <property type="evidence" value="ECO:0007669"/>
    <property type="project" value="UniProtKB-UniRule"/>
</dbReference>
<dbReference type="InterPro" id="IPR014721">
    <property type="entry name" value="Ribsml_uS5_D2-typ_fold_subgr"/>
</dbReference>
<proteinExistence type="inferred from homology"/>
<keyword evidence="3 5" id="KW-0227">DNA damage</keyword>
<organism evidence="8 9">
    <name type="scientific">Segatella copri</name>
    <dbReference type="NCBI Taxonomy" id="165179"/>
    <lineage>
        <taxon>Bacteria</taxon>
        <taxon>Pseudomonadati</taxon>
        <taxon>Bacteroidota</taxon>
        <taxon>Bacteroidia</taxon>
        <taxon>Bacteroidales</taxon>
        <taxon>Prevotellaceae</taxon>
        <taxon>Segatella</taxon>
    </lineage>
</organism>
<dbReference type="InterPro" id="IPR014762">
    <property type="entry name" value="DNA_mismatch_repair_CS"/>
</dbReference>
<dbReference type="SUPFAM" id="SSF54211">
    <property type="entry name" value="Ribosomal protein S5 domain 2-like"/>
    <property type="match status" value="1"/>
</dbReference>
<keyword evidence="4 5" id="KW-0234">DNA repair</keyword>
<dbReference type="InterPro" id="IPR020568">
    <property type="entry name" value="Ribosomal_Su5_D2-typ_SF"/>
</dbReference>
<keyword evidence="8" id="KW-0378">Hydrolase</keyword>
<dbReference type="PANTHER" id="PTHR10073:SF12">
    <property type="entry name" value="DNA MISMATCH REPAIR PROTEIN MLH1"/>
    <property type="match status" value="1"/>
</dbReference>
<dbReference type="GO" id="GO:0004519">
    <property type="term" value="F:endonuclease activity"/>
    <property type="evidence" value="ECO:0007669"/>
    <property type="project" value="UniProtKB-KW"/>
</dbReference>
<dbReference type="PROSITE" id="PS00058">
    <property type="entry name" value="DNA_MISMATCH_REPAIR_1"/>
    <property type="match status" value="1"/>
</dbReference>
<sequence>MSDIIQLLPDSVANQIAAGEVIQRPASVIKELVENSVDAGATRIDVAVVDAGRTSILVIDDGKGMSETDARLSFERHATSKIRQADDLFDLHTMGFRGEALASIAAVAQVTLKSRLATEEVGTQLVISGSKIESQEPCSCPQGSSFSINNLFYNVPARRKFLKSNSTELNNILTAFERIVLVNPQITFTLQSNGTELMNLRAANIRQRIIDVFGKRLNQDLLPVNVDTTMCKITGFVGKPESARKKGAHQFFFVNDRYMKHPYFNKAVMTAFERMVPQGEQVPYFLYFTVAPGDIDVNIHPTKTEIKFENEQAIWQILSAAVKESLGMYNDVPTIDFDTEDKPDIPVYNPEMFPKATAPKISVDPNYNPFKAHAGSGSRPSASVDQRWEDLYEGLSDTPQDEEPDLFESFQTEASGQTSIIAEKSPTHYQYKGKYIMTAVKSGLMIIDQHRAHVRVLYEQYLAQLAAHENHSQKVLFPEVVQFPASDDVILNKLLPQVKAFGFELEDLGRGSYAVNAVPAGLDGLNPVSLIRDMVEAAKESGASAIDEINKSLALSMARAAAIPVGQVLGNDEMEGLVNNLFGCSNVNYTPDGKNVLCILQQREIEQLLG</sequence>
<keyword evidence="8" id="KW-0255">Endonuclease</keyword>
<dbReference type="InterPro" id="IPR042121">
    <property type="entry name" value="MutL_C_regsub"/>
</dbReference>
<dbReference type="InterPro" id="IPR042120">
    <property type="entry name" value="MutL_C_dimsub"/>
</dbReference>
<dbReference type="Gene3D" id="3.30.565.10">
    <property type="entry name" value="Histidine kinase-like ATPase, C-terminal domain"/>
    <property type="match status" value="1"/>
</dbReference>
<evidence type="ECO:0000256" key="4">
    <source>
        <dbReference type="ARBA" id="ARBA00023204"/>
    </source>
</evidence>
<dbReference type="InterPro" id="IPR013507">
    <property type="entry name" value="DNA_mismatch_S5_2-like"/>
</dbReference>
<evidence type="ECO:0000256" key="5">
    <source>
        <dbReference type="HAMAP-Rule" id="MF_00149"/>
    </source>
</evidence>
<dbReference type="FunFam" id="3.30.565.10:FF:000003">
    <property type="entry name" value="DNA mismatch repair endonuclease MutL"/>
    <property type="match status" value="1"/>
</dbReference>
<dbReference type="GO" id="GO:0016887">
    <property type="term" value="F:ATP hydrolysis activity"/>
    <property type="evidence" value="ECO:0007669"/>
    <property type="project" value="InterPro"/>
</dbReference>
<dbReference type="AlphaFoldDB" id="A0A6A7WDA1"/>
<dbReference type="Gene3D" id="3.30.230.10">
    <property type="match status" value="1"/>
</dbReference>
<dbReference type="GO" id="GO:0032300">
    <property type="term" value="C:mismatch repair complex"/>
    <property type="evidence" value="ECO:0007669"/>
    <property type="project" value="InterPro"/>
</dbReference>
<dbReference type="InterPro" id="IPR014790">
    <property type="entry name" value="MutL_C"/>
</dbReference>
<dbReference type="OrthoDB" id="9763467at2"/>
<dbReference type="PANTHER" id="PTHR10073">
    <property type="entry name" value="DNA MISMATCH REPAIR PROTEIN MLH, PMS, MUTL"/>
    <property type="match status" value="1"/>
</dbReference>
<dbReference type="InterPro" id="IPR037198">
    <property type="entry name" value="MutL_C_sf"/>
</dbReference>
<dbReference type="InterPro" id="IPR002099">
    <property type="entry name" value="MutL/Mlh/PMS"/>
</dbReference>
<gene>
    <name evidence="5 8" type="primary">mutL</name>
    <name evidence="8" type="ORF">F7D20_11030</name>
</gene>
<dbReference type="CDD" id="cd00782">
    <property type="entry name" value="MutL_Trans"/>
    <property type="match status" value="1"/>
</dbReference>
<keyword evidence="9" id="KW-1185">Reference proteome</keyword>
<dbReference type="Gene3D" id="3.30.1540.20">
    <property type="entry name" value="MutL, C-terminal domain, dimerisation subdomain"/>
    <property type="match status" value="1"/>
</dbReference>
<dbReference type="HAMAP" id="MF_00149">
    <property type="entry name" value="DNA_mis_repair"/>
    <property type="match status" value="1"/>
</dbReference>
<dbReference type="SMART" id="SM01340">
    <property type="entry name" value="DNA_mis_repair"/>
    <property type="match status" value="1"/>
</dbReference>
<evidence type="ECO:0000313" key="8">
    <source>
        <dbReference type="EMBL" id="MQP12473.1"/>
    </source>
</evidence>
<feature type="domain" description="MutL C-terminal dimerisation" evidence="6">
    <location>
        <begin position="427"/>
        <end position="569"/>
    </location>
</feature>
<evidence type="ECO:0000259" key="7">
    <source>
        <dbReference type="SMART" id="SM01340"/>
    </source>
</evidence>
<dbReference type="CDD" id="cd16926">
    <property type="entry name" value="HATPase_MutL-MLH-PMS-like"/>
    <property type="match status" value="1"/>
</dbReference>
<evidence type="ECO:0000256" key="3">
    <source>
        <dbReference type="ARBA" id="ARBA00022763"/>
    </source>
</evidence>
<comment type="function">
    <text evidence="5">This protein is involved in the repair of mismatches in DNA. It is required for dam-dependent methyl-directed DNA mismatch repair. May act as a 'molecular matchmaker', a protein that promotes the formation of a stable complex between two or more DNA-binding proteins in an ATP-dependent manner without itself being part of a final effector complex.</text>
</comment>
<dbReference type="InterPro" id="IPR036890">
    <property type="entry name" value="HATPase_C_sf"/>
</dbReference>
<evidence type="ECO:0000259" key="6">
    <source>
        <dbReference type="SMART" id="SM00853"/>
    </source>
</evidence>
<keyword evidence="8" id="KW-0540">Nuclease</keyword>
<dbReference type="GO" id="GO:0030983">
    <property type="term" value="F:mismatched DNA binding"/>
    <property type="evidence" value="ECO:0007669"/>
    <property type="project" value="InterPro"/>
</dbReference>
<evidence type="ECO:0000256" key="2">
    <source>
        <dbReference type="ARBA" id="ARBA00021975"/>
    </source>
</evidence>
<dbReference type="InterPro" id="IPR020667">
    <property type="entry name" value="DNA_mismatch_repair_MutL"/>
</dbReference>
<accession>A0A6A7WDA1</accession>
<dbReference type="SUPFAM" id="SSF55874">
    <property type="entry name" value="ATPase domain of HSP90 chaperone/DNA topoisomerase II/histidine kinase"/>
    <property type="match status" value="1"/>
</dbReference>
<protein>
    <recommendedName>
        <fullName evidence="2 5">DNA mismatch repair protein MutL</fullName>
    </recommendedName>
</protein>
<dbReference type="Proteomes" id="UP000384372">
    <property type="component" value="Unassembled WGS sequence"/>
</dbReference>
<evidence type="ECO:0000256" key="1">
    <source>
        <dbReference type="ARBA" id="ARBA00006082"/>
    </source>
</evidence>
<dbReference type="SUPFAM" id="SSF118116">
    <property type="entry name" value="DNA mismatch repair protein MutL"/>
    <property type="match status" value="1"/>
</dbReference>
<comment type="similarity">
    <text evidence="1 5">Belongs to the DNA mismatch repair MutL/HexB family.</text>
</comment>
<dbReference type="Pfam" id="PF01119">
    <property type="entry name" value="DNA_mis_repair"/>
    <property type="match status" value="1"/>
</dbReference>
<feature type="domain" description="DNA mismatch repair protein S5" evidence="7">
    <location>
        <begin position="209"/>
        <end position="327"/>
    </location>
</feature>
<dbReference type="Pfam" id="PF13589">
    <property type="entry name" value="HATPase_c_3"/>
    <property type="match status" value="1"/>
</dbReference>
<evidence type="ECO:0000313" key="9">
    <source>
        <dbReference type="Proteomes" id="UP000384372"/>
    </source>
</evidence>
<reference evidence="8 9" key="1">
    <citation type="submission" date="2019-09" db="EMBL/GenBank/DDBJ databases">
        <title>Distinct polysaccharide growth profiles of human intestinal Prevotella copri isolates.</title>
        <authorList>
            <person name="Fehlner-Peach H."/>
            <person name="Magnabosco C."/>
            <person name="Raghavan V."/>
            <person name="Scher J.U."/>
            <person name="Tett A."/>
            <person name="Cox L.M."/>
            <person name="Gottsegen C."/>
            <person name="Watters A."/>
            <person name="Wiltshire- Gordon J.D."/>
            <person name="Segata N."/>
            <person name="Bonneau R."/>
            <person name="Littman D.R."/>
        </authorList>
    </citation>
    <scope>NUCLEOTIDE SEQUENCE [LARGE SCALE GENOMIC DNA]</scope>
    <source>
        <strain evidence="9">iAQ1173</strain>
    </source>
</reference>
<name>A0A6A7WDA1_9BACT</name>
<dbReference type="GO" id="GO:0140664">
    <property type="term" value="F:ATP-dependent DNA damage sensor activity"/>
    <property type="evidence" value="ECO:0007669"/>
    <property type="project" value="InterPro"/>
</dbReference>
<dbReference type="RefSeq" id="WP_158464075.1">
    <property type="nucleotide sequence ID" value="NZ_VZAD01000083.1"/>
</dbReference>
<comment type="caution">
    <text evidence="8">The sequence shown here is derived from an EMBL/GenBank/DDBJ whole genome shotgun (WGS) entry which is preliminary data.</text>
</comment>
<dbReference type="Gene3D" id="3.30.1370.100">
    <property type="entry name" value="MutL, C-terminal domain, regulatory subdomain"/>
    <property type="match status" value="1"/>
</dbReference>
<dbReference type="EMBL" id="VZAD01000083">
    <property type="protein sequence ID" value="MQP12473.1"/>
    <property type="molecule type" value="Genomic_DNA"/>
</dbReference>
<dbReference type="NCBIfam" id="TIGR00585">
    <property type="entry name" value="mutl"/>
    <property type="match status" value="1"/>
</dbReference>
<dbReference type="InterPro" id="IPR038973">
    <property type="entry name" value="MutL/Mlh/Pms-like"/>
</dbReference>
<dbReference type="Pfam" id="PF08676">
    <property type="entry name" value="MutL_C"/>
    <property type="match status" value="1"/>
</dbReference>